<sequence>MKQAWPPSLPNKISPTYIFLWSKDRASKNLTTIIEEHIENSDTISNLCSYSMESISKPKVQGTKKAYLSPCNPDPFFSFMFDHKLLLFLSHICSICFKCIKSISHQYEQET</sequence>
<reference evidence="1" key="1">
    <citation type="submission" date="2018-02" db="EMBL/GenBank/DDBJ databases">
        <title>Rhizophora mucronata_Transcriptome.</title>
        <authorList>
            <person name="Meera S.P."/>
            <person name="Sreeshan A."/>
            <person name="Augustine A."/>
        </authorList>
    </citation>
    <scope>NUCLEOTIDE SEQUENCE</scope>
    <source>
        <tissue evidence="1">Leaf</tissue>
    </source>
</reference>
<name>A0A2P2IVP8_RHIMU</name>
<protein>
    <submittedName>
        <fullName evidence="1">Uncharacterized protein</fullName>
    </submittedName>
</protein>
<dbReference type="EMBL" id="GGEC01004805">
    <property type="protein sequence ID" value="MBW85288.1"/>
    <property type="molecule type" value="Transcribed_RNA"/>
</dbReference>
<proteinExistence type="predicted"/>
<dbReference type="AlphaFoldDB" id="A0A2P2IVP8"/>
<accession>A0A2P2IVP8</accession>
<organism evidence="1">
    <name type="scientific">Rhizophora mucronata</name>
    <name type="common">Asiatic mangrove</name>
    <dbReference type="NCBI Taxonomy" id="61149"/>
    <lineage>
        <taxon>Eukaryota</taxon>
        <taxon>Viridiplantae</taxon>
        <taxon>Streptophyta</taxon>
        <taxon>Embryophyta</taxon>
        <taxon>Tracheophyta</taxon>
        <taxon>Spermatophyta</taxon>
        <taxon>Magnoliopsida</taxon>
        <taxon>eudicotyledons</taxon>
        <taxon>Gunneridae</taxon>
        <taxon>Pentapetalae</taxon>
        <taxon>rosids</taxon>
        <taxon>fabids</taxon>
        <taxon>Malpighiales</taxon>
        <taxon>Rhizophoraceae</taxon>
        <taxon>Rhizophora</taxon>
    </lineage>
</organism>
<evidence type="ECO:0000313" key="1">
    <source>
        <dbReference type="EMBL" id="MBW85288.1"/>
    </source>
</evidence>